<dbReference type="AlphaFoldDB" id="A0A077YZH9"/>
<evidence type="ECO:0000259" key="5">
    <source>
        <dbReference type="Pfam" id="PF01321"/>
    </source>
</evidence>
<evidence type="ECO:0000259" key="6">
    <source>
        <dbReference type="Pfam" id="PF16188"/>
    </source>
</evidence>
<feature type="domain" description="Peptidase M24 C-terminal" evidence="6">
    <location>
        <begin position="562"/>
        <end position="624"/>
    </location>
</feature>
<protein>
    <submittedName>
        <fullName evidence="7">Xaa Pro aminopeptidase 1</fullName>
    </submittedName>
</protein>
<dbReference type="Pfam" id="PF01321">
    <property type="entry name" value="Creatinase_N"/>
    <property type="match status" value="1"/>
</dbReference>
<dbReference type="GO" id="GO:0070006">
    <property type="term" value="F:metalloaminopeptidase activity"/>
    <property type="evidence" value="ECO:0007669"/>
    <property type="project" value="InterPro"/>
</dbReference>
<dbReference type="FunFam" id="3.90.230.10:FF:000004">
    <property type="entry name" value="xaa-Pro aminopeptidase 1 isoform X1"/>
    <property type="match status" value="1"/>
</dbReference>
<evidence type="ECO:0000313" key="8">
    <source>
        <dbReference type="Proteomes" id="UP000030665"/>
    </source>
</evidence>
<dbReference type="InterPro" id="IPR000587">
    <property type="entry name" value="Creatinase_N"/>
</dbReference>
<feature type="domain" description="Peptidase M24" evidence="4">
    <location>
        <begin position="330"/>
        <end position="549"/>
    </location>
</feature>
<keyword evidence="3" id="KW-0378">Hydrolase</keyword>
<reference evidence="7" key="1">
    <citation type="submission" date="2014-01" db="EMBL/GenBank/DDBJ databases">
        <authorList>
            <person name="Aslett M."/>
        </authorList>
    </citation>
    <scope>NUCLEOTIDE SEQUENCE</scope>
</reference>
<dbReference type="PANTHER" id="PTHR43763">
    <property type="entry name" value="XAA-PRO AMINOPEPTIDASE 1"/>
    <property type="match status" value="1"/>
</dbReference>
<dbReference type="InterPro" id="IPR036005">
    <property type="entry name" value="Creatinase/aminopeptidase-like"/>
</dbReference>
<dbReference type="OrthoDB" id="9995434at2759"/>
<dbReference type="InterPro" id="IPR000994">
    <property type="entry name" value="Pept_M24"/>
</dbReference>
<dbReference type="InterPro" id="IPR032416">
    <property type="entry name" value="Peptidase_M24_C"/>
</dbReference>
<comment type="similarity">
    <text evidence="1">Belongs to the peptidase M24B family.</text>
</comment>
<dbReference type="STRING" id="36087.A0A077YZH9"/>
<evidence type="ECO:0000256" key="2">
    <source>
        <dbReference type="ARBA" id="ARBA00022723"/>
    </source>
</evidence>
<dbReference type="GO" id="GO:0046872">
    <property type="term" value="F:metal ion binding"/>
    <property type="evidence" value="ECO:0007669"/>
    <property type="project" value="UniProtKB-KW"/>
</dbReference>
<evidence type="ECO:0000256" key="3">
    <source>
        <dbReference type="ARBA" id="ARBA00022801"/>
    </source>
</evidence>
<dbReference type="InterPro" id="IPR050422">
    <property type="entry name" value="X-Pro_aminopeptidase_P"/>
</dbReference>
<name>A0A077YZH9_TRITR</name>
<dbReference type="EMBL" id="HG805857">
    <property type="protein sequence ID" value="CDW53517.1"/>
    <property type="molecule type" value="Genomic_DNA"/>
</dbReference>
<dbReference type="Pfam" id="PF00557">
    <property type="entry name" value="Peptidase_M24"/>
    <property type="match status" value="1"/>
</dbReference>
<keyword evidence="2" id="KW-0479">Metal-binding</keyword>
<proteinExistence type="inferred from homology"/>
<dbReference type="GO" id="GO:0005737">
    <property type="term" value="C:cytoplasm"/>
    <property type="evidence" value="ECO:0007669"/>
    <property type="project" value="UniProtKB-ARBA"/>
</dbReference>
<evidence type="ECO:0000313" key="7">
    <source>
        <dbReference type="EMBL" id="CDW53517.1"/>
    </source>
</evidence>
<dbReference type="Proteomes" id="UP000030665">
    <property type="component" value="Unassembled WGS sequence"/>
</dbReference>
<gene>
    <name evidence="7" type="ORF">TTRE_0000178201</name>
</gene>
<accession>A0A077YZH9</accession>
<dbReference type="InterPro" id="IPR029149">
    <property type="entry name" value="Creatin/AminoP/Spt16_N"/>
</dbReference>
<dbReference type="Pfam" id="PF16188">
    <property type="entry name" value="Peptidase_M24_C"/>
    <property type="match status" value="1"/>
</dbReference>
<dbReference type="Gene3D" id="3.90.230.10">
    <property type="entry name" value="Creatinase/methionine aminopeptidase superfamily"/>
    <property type="match status" value="1"/>
</dbReference>
<dbReference type="Pfam" id="PF16189">
    <property type="entry name" value="Creatinase_N_2"/>
    <property type="match status" value="1"/>
</dbReference>
<keyword evidence="8" id="KW-1185">Reference proteome</keyword>
<dbReference type="InterPro" id="IPR033740">
    <property type="entry name" value="Pept_M24B"/>
</dbReference>
<keyword evidence="7" id="KW-0645">Protease</keyword>
<sequence>MAGSEMCTLLAKLRAVMQNAEIVPEKLDAYIVPSGDAHNSEYTALCDRRRSFLTGFTGSRGRFIDDTYGERLKQKDNAALWTVGIYYLQASKQLHKDWTLMKEGLSDTPSLSEWLANELFEGSVVGIDPYVCSSDFFLDLSSKLAKSSIRLIPVPANLVDCIWSTSRPHLPAGHLFQHSLEFAGVPWETKVLMVQEKMKSVKAQALLISALDEVAWLFNVRGSDIPYTPVFFAYCILTDSSVSLFVHAEKVSAELKQYLTNPWMTVTLEPYDSVHKCLTLLASRKDVQRIWIPPETNYALYSAVPQQVRFVDQSPVLNMKAIKNEIEINSMKEAHVKDSVALCMFFHWLEKQMLEVRSCVTELSASEKIEEFRRMQPLFLGPSFETISASGSNASIIHYKPTKETNAQLNANQLFLLDSGGQYYDGTTDVTRTMMFEGASEFEKDCYTRVLKGHIALASLIFPDKCSGVRLDSFARRFLWENGLDYPHGTGHGVGMCLVVHEGPSGFGTISRVGFNSEGIRPNMVLTIEPGFYKDNEFGIRIENAYLVKTAAAASASDDVRLCFEPLTLVPIQQKLILSHLLSKQEINWINKYHDLCRDVVGQRLQDLGYMEAYHWLIQETMPIG</sequence>
<dbReference type="PANTHER" id="PTHR43763:SF6">
    <property type="entry name" value="XAA-PRO AMINOPEPTIDASE 1"/>
    <property type="match status" value="1"/>
</dbReference>
<dbReference type="SUPFAM" id="SSF53092">
    <property type="entry name" value="Creatinase/prolidase N-terminal domain"/>
    <property type="match status" value="1"/>
</dbReference>
<dbReference type="SUPFAM" id="SSF55920">
    <property type="entry name" value="Creatinase/aminopeptidase"/>
    <property type="match status" value="1"/>
</dbReference>
<evidence type="ECO:0000259" key="4">
    <source>
        <dbReference type="Pfam" id="PF00557"/>
    </source>
</evidence>
<organism evidence="7 8">
    <name type="scientific">Trichuris trichiura</name>
    <name type="common">Whipworm</name>
    <name type="synonym">Trichocephalus trichiurus</name>
    <dbReference type="NCBI Taxonomy" id="36087"/>
    <lineage>
        <taxon>Eukaryota</taxon>
        <taxon>Metazoa</taxon>
        <taxon>Ecdysozoa</taxon>
        <taxon>Nematoda</taxon>
        <taxon>Enoplea</taxon>
        <taxon>Dorylaimia</taxon>
        <taxon>Trichinellida</taxon>
        <taxon>Trichuridae</taxon>
        <taxon>Trichuris</taxon>
    </lineage>
</organism>
<evidence type="ECO:0000256" key="1">
    <source>
        <dbReference type="ARBA" id="ARBA00008766"/>
    </source>
</evidence>
<reference evidence="7" key="2">
    <citation type="submission" date="2014-03" db="EMBL/GenBank/DDBJ databases">
        <title>The whipworm genome and dual-species transcriptomics of an intimate host-pathogen interaction.</title>
        <authorList>
            <person name="Foth B.J."/>
            <person name="Tsai I.J."/>
            <person name="Reid A.J."/>
            <person name="Bancroft A.J."/>
            <person name="Nichol S."/>
            <person name="Tracey A."/>
            <person name="Holroyd N."/>
            <person name="Cotton J.A."/>
            <person name="Stanley E.J."/>
            <person name="Zarowiecki M."/>
            <person name="Liu J.Z."/>
            <person name="Huckvale T."/>
            <person name="Cooper P.J."/>
            <person name="Grencis R.K."/>
            <person name="Berriman M."/>
        </authorList>
    </citation>
    <scope>NUCLEOTIDE SEQUENCE [LARGE SCALE GENOMIC DNA]</scope>
</reference>
<dbReference type="CDD" id="cd01085">
    <property type="entry name" value="APP"/>
    <property type="match status" value="1"/>
</dbReference>
<dbReference type="Gene3D" id="3.40.350.10">
    <property type="entry name" value="Creatinase/prolidase N-terminal domain"/>
    <property type="match status" value="2"/>
</dbReference>
<keyword evidence="7" id="KW-0031">Aminopeptidase</keyword>
<feature type="domain" description="Creatinase N-terminal" evidence="5">
    <location>
        <begin position="11"/>
        <end position="154"/>
    </location>
</feature>